<dbReference type="GO" id="GO:0005886">
    <property type="term" value="C:plasma membrane"/>
    <property type="evidence" value="ECO:0007669"/>
    <property type="project" value="UniProtKB-SubCell"/>
</dbReference>
<comment type="similarity">
    <text evidence="12">Belongs to the TRAFAC class myosin-kinesin ATPase superfamily. Myosin family.</text>
</comment>
<dbReference type="SMART" id="SM01117">
    <property type="entry name" value="Cyt-b5"/>
    <property type="match status" value="2"/>
</dbReference>
<dbReference type="Gene3D" id="1.20.58.530">
    <property type="match status" value="1"/>
</dbReference>
<dbReference type="GO" id="GO:0005524">
    <property type="term" value="F:ATP binding"/>
    <property type="evidence" value="ECO:0007669"/>
    <property type="project" value="UniProtKB-UniRule"/>
</dbReference>
<dbReference type="InterPro" id="IPR004835">
    <property type="entry name" value="Chitin_synth"/>
</dbReference>
<dbReference type="Gene3D" id="1.10.10.820">
    <property type="match status" value="1"/>
</dbReference>
<dbReference type="EMBL" id="QEAP01000414">
    <property type="protein sequence ID" value="TPX67033.1"/>
    <property type="molecule type" value="Genomic_DNA"/>
</dbReference>
<feature type="transmembrane region" description="Helical" evidence="14">
    <location>
        <begin position="1608"/>
        <end position="1627"/>
    </location>
</feature>
<dbReference type="GO" id="GO:0004100">
    <property type="term" value="F:chitin synthase activity"/>
    <property type="evidence" value="ECO:0007669"/>
    <property type="project" value="UniProtKB-EC"/>
</dbReference>
<feature type="domain" description="Myosin motor" evidence="15">
    <location>
        <begin position="6"/>
        <end position="765"/>
    </location>
</feature>
<dbReference type="Pfam" id="PF08766">
    <property type="entry name" value="DEK_C"/>
    <property type="match status" value="1"/>
</dbReference>
<gene>
    <name evidence="17" type="ORF">CcCBS67573_g07626</name>
</gene>
<dbReference type="InterPro" id="IPR036961">
    <property type="entry name" value="Kinesin_motor_dom_sf"/>
</dbReference>
<feature type="transmembrane region" description="Helical" evidence="14">
    <location>
        <begin position="1580"/>
        <end position="1601"/>
    </location>
</feature>
<dbReference type="STRING" id="246404.A0A507ESI5"/>
<evidence type="ECO:0000256" key="9">
    <source>
        <dbReference type="ARBA" id="ARBA00023136"/>
    </source>
</evidence>
<dbReference type="Gene3D" id="3.10.120.10">
    <property type="entry name" value="Cytochrome b5-like heme/steroid binding domain"/>
    <property type="match status" value="1"/>
</dbReference>
<dbReference type="SUPFAM" id="SSF109715">
    <property type="entry name" value="DEK C-terminal domain"/>
    <property type="match status" value="1"/>
</dbReference>
<keyword evidence="4" id="KW-0328">Glycosyltransferase</keyword>
<keyword evidence="12" id="KW-0009">Actin-binding</keyword>
<sequence>MHSPDNFMDMVGSDGEINDKSIVTLLQERYCRDQFHTRVGCTNLIAINPHKRVFVPSHKSYDLERICKVQEATEPHPFDIGSAAYLHMVRSCEDQVILSCGESGSGKTETLRQVLQQIVHLSQQTDPQTQIHNDIINADIILECFGNAETFQNKNSTRYSRYTEVRFNDDGTIVGSRIVDYLFENSRVSKCPEDEHNFHVLYMMLATATKDDRAKWQLHTTETKAYQFLRSESAIHDKSNSPALPTMETLKANLKQLGFSRKSVADIFATLAGILHLGNIEFTMEEQGKGYGAYVKNRHELEIAAKLFNVNVDKLEAALTTSTYLDEDVICSAFLDVDKSKEAKNTLAAVIYQLVFKWVIEQINLYLGSQRLGGSFVTQIGLLDVAGFEDRTPKPNGFDQFMANYTNEKLQAFVIKRAVNSIPVAIESDGIQVSNLVPALPSHLEIIPFFDTPQAGMFDLIDKETYTHGEKARDSTCLAMFEINHGNGKSKFYESGTGGWSTFRIRHYTGKLVSYNVNGFVSKNRNNVYADVIHLFGVTLGSTMGKQKPKSFIASLFTDSVVKAVMHPKDGTAMVGARPAAPQGPSHASDGTRKSSSSMILSSNSLAMSTSIGSSMALSSKPNKKQKGASSQQISALSSLRQSVDTLLEAIEEMRSWTILCIKPNHELAPEKFDFKFIQEQLEALRVKEIVQASRIEFTAGIEFDSFAERFEKLHADVGVSGLDASEKCQKLVELEGWTGQEAQCGNSRIFLTEPVWRGLELRLDALIADDEEFEGRKIHLVYDDKGIQKTPGCIKKSLASLVENEESDFKSNVAGQVDVKITIDTDGLSHDKKASEKMKSASSLRAAKEKQEDAEEKALKKEARKCCAKKSKPPKEKMSKNRRNWVYFTWGVTWWIPDIVIEKVYKADQPGTKMAWREKVAICFIVAFLSGIMLFFVQGLGKVLCPIQFYFTVEEVSKHKAKTNLDPFVSYNGYVFDIAGYDHPGVSILGAAGTDISGYFPRVDPDTGVPFSSDCDFLAPFSDFTPADLSKPNHFAKRGEKYRKWSNDTNSYCTDPHVPKSQGYCHDAGTINKQIKSNHMGVYQVGVLAFPFTELHRRHYTADDWWVAVDGKIYDMSLLSSPVSNYTIDPNFFALEDFGGPGNSDATKNASTLNPQVLRCFDNLLLVGFVDQRQSSAACESSSYILYGVTGVMVGIMVIKFLAALQLAPAPNPEGNDRFVIMQVPCYNEGESSLTKTIESLATFDYDDTRKLLFIVSDGMIKSAGSDMSTPDLVMQILGVDKKVQQPEAKSYLAIGRGLKEHNKAKVYSGLYSIHARYIPFIFVMKCGKEGETAKPGNRGKRDSQMILMKFLNRVNFGTPMSPLELEMYHHIKNIIGVDPFLYEYCLMVDADTRCEPASLNKLISAMVNDANMMGICGETRIENENESWVTMMQVYEYYISHHLAKAFESLFGSVTCLPGCFCMYRLRTPKKIPLLISNQILNEYKNINVNTLHQQNLLSLGEDRFLTTLMLKHFPEYRNKFTPDAMCYTIVPDTFSMLLGQRRRWINSTIHNLFELIFLPTLCGCLCLSLRLVIFLDLFATLIMPASTAYLGYLIYASVMANQAPIISLIMMGSAYGLQAIIFLVKGQYQHIGWMIISILAMPVFSFYIPLYAYWHFDDFKWGNTRKGAAAETGGGHGTGTDDEELIPLDPSVVPLVTWEAYEASMMLKQTSNSLDSTNTITGSNTKMVAPSSRNIAQPPSPYDNGHQQQYSQRHQPVDISTPQLAYIPNGRPVDSVQYINAHQRISVANPPTANLNSDNSDRWVTQSVEVMPTWTGGVPVDDDITRYIRYIIATTDLSQLSKKKVREAVNVYFGMDLSHKKAFINDVVELLIQG</sequence>
<name>A0A507ESI5_9FUNG</name>
<dbReference type="PANTHER" id="PTHR22914">
    <property type="entry name" value="CHITIN SYNTHASE"/>
    <property type="match status" value="1"/>
</dbReference>
<evidence type="ECO:0000259" key="15">
    <source>
        <dbReference type="PROSITE" id="PS51456"/>
    </source>
</evidence>
<comment type="subcellular location">
    <subcellularLocation>
        <location evidence="1">Cell membrane</location>
        <topology evidence="1">Multi-pass membrane protein</topology>
    </subcellularLocation>
</comment>
<feature type="transmembrane region" description="Helical" evidence="14">
    <location>
        <begin position="886"/>
        <end position="902"/>
    </location>
</feature>
<dbReference type="Pfam" id="PF03142">
    <property type="entry name" value="Chitin_synth_2"/>
    <property type="match status" value="1"/>
</dbReference>
<evidence type="ECO:0000256" key="6">
    <source>
        <dbReference type="ARBA" id="ARBA00022692"/>
    </source>
</evidence>
<dbReference type="SUPFAM" id="SSF55856">
    <property type="entry name" value="Cytochrome b5-like heme/steroid binding domain"/>
    <property type="match status" value="1"/>
</dbReference>
<dbReference type="InterPro" id="IPR014876">
    <property type="entry name" value="DEK_C"/>
</dbReference>
<keyword evidence="10 12" id="KW-0505">Motor protein</keyword>
<reference evidence="17 18" key="1">
    <citation type="journal article" date="2019" name="Sci. Rep.">
        <title>Comparative genomics of chytrid fungi reveal insights into the obligate biotrophic and pathogenic lifestyle of Synchytrium endobioticum.</title>
        <authorList>
            <person name="van de Vossenberg B.T.L.H."/>
            <person name="Warris S."/>
            <person name="Nguyen H.D.T."/>
            <person name="van Gent-Pelzer M.P.E."/>
            <person name="Joly D.L."/>
            <person name="van de Geest H.C."/>
            <person name="Bonants P.J.M."/>
            <person name="Smith D.S."/>
            <person name="Levesque C.A."/>
            <person name="van der Lee T.A.J."/>
        </authorList>
    </citation>
    <scope>NUCLEOTIDE SEQUENCE [LARGE SCALE GENOMIC DNA]</scope>
    <source>
        <strain evidence="17 18">CBS 675.73</strain>
    </source>
</reference>
<dbReference type="InterPro" id="IPR029044">
    <property type="entry name" value="Nucleotide-diphossugar_trans"/>
</dbReference>
<evidence type="ECO:0000256" key="5">
    <source>
        <dbReference type="ARBA" id="ARBA00022679"/>
    </source>
</evidence>
<dbReference type="Gene3D" id="3.90.550.10">
    <property type="entry name" value="Spore Coat Polysaccharide Biosynthesis Protein SpsA, Chain A"/>
    <property type="match status" value="1"/>
</dbReference>
<dbReference type="EC" id="2.4.1.16" evidence="2"/>
<dbReference type="OrthoDB" id="370884at2759"/>
<keyword evidence="8 12" id="KW-0518">Myosin</keyword>
<accession>A0A507ESI5</accession>
<evidence type="ECO:0000256" key="14">
    <source>
        <dbReference type="SAM" id="Phobius"/>
    </source>
</evidence>
<feature type="compositionally biased region" description="Polar residues" evidence="13">
    <location>
        <begin position="1726"/>
        <end position="1740"/>
    </location>
</feature>
<keyword evidence="6 14" id="KW-0812">Transmembrane</keyword>
<comment type="caution">
    <text evidence="17">The sequence shown here is derived from an EMBL/GenBank/DDBJ whole genome shotgun (WGS) entry which is preliminary data.</text>
</comment>
<feature type="binding site" evidence="12">
    <location>
        <begin position="101"/>
        <end position="108"/>
    </location>
    <ligand>
        <name>ATP</name>
        <dbReference type="ChEBI" id="CHEBI:30616"/>
    </ligand>
</feature>
<keyword evidence="18" id="KW-1185">Reference proteome</keyword>
<evidence type="ECO:0000256" key="3">
    <source>
        <dbReference type="ARBA" id="ARBA00022475"/>
    </source>
</evidence>
<dbReference type="PROSITE" id="PS51456">
    <property type="entry name" value="MYOSIN_MOTOR"/>
    <property type="match status" value="1"/>
</dbReference>
<feature type="region of interest" description="Disordered" evidence="13">
    <location>
        <begin position="573"/>
        <end position="597"/>
    </location>
</feature>
<dbReference type="SUPFAM" id="SSF53448">
    <property type="entry name" value="Nucleotide-diphospho-sugar transferases"/>
    <property type="match status" value="1"/>
</dbReference>
<keyword evidence="9 14" id="KW-0472">Membrane</keyword>
<dbReference type="SMART" id="SM00242">
    <property type="entry name" value="MYSc"/>
    <property type="match status" value="1"/>
</dbReference>
<dbReference type="Gene3D" id="1.20.120.720">
    <property type="entry name" value="Myosin VI head, motor domain, U50 subdomain"/>
    <property type="match status" value="1"/>
</dbReference>
<dbReference type="Gene3D" id="1.10.10.60">
    <property type="entry name" value="Homeodomain-like"/>
    <property type="match status" value="1"/>
</dbReference>
<dbReference type="Pfam" id="PF00063">
    <property type="entry name" value="Myosin_head"/>
    <property type="match status" value="1"/>
</dbReference>
<feature type="region of interest" description="Disordered" evidence="13">
    <location>
        <begin position="1726"/>
        <end position="1751"/>
    </location>
</feature>
<dbReference type="InterPro" id="IPR001199">
    <property type="entry name" value="Cyt_B5-like_heme/steroid-bd"/>
</dbReference>
<evidence type="ECO:0000313" key="17">
    <source>
        <dbReference type="EMBL" id="TPX67033.1"/>
    </source>
</evidence>
<dbReference type="GO" id="GO:0031505">
    <property type="term" value="P:fungal-type cell wall organization"/>
    <property type="evidence" value="ECO:0007669"/>
    <property type="project" value="TreeGrafter"/>
</dbReference>
<keyword evidence="12" id="KW-0547">Nucleotide-binding</keyword>
<dbReference type="Proteomes" id="UP000320333">
    <property type="component" value="Unassembled WGS sequence"/>
</dbReference>
<evidence type="ECO:0000256" key="7">
    <source>
        <dbReference type="ARBA" id="ARBA00022989"/>
    </source>
</evidence>
<dbReference type="GO" id="GO:0003779">
    <property type="term" value="F:actin binding"/>
    <property type="evidence" value="ECO:0007669"/>
    <property type="project" value="UniProtKB-KW"/>
</dbReference>
<evidence type="ECO:0000256" key="2">
    <source>
        <dbReference type="ARBA" id="ARBA00012543"/>
    </source>
</evidence>
<dbReference type="PANTHER" id="PTHR22914:SF13">
    <property type="entry name" value="CHITIN SYNTHASE"/>
    <property type="match status" value="1"/>
</dbReference>
<keyword evidence="3" id="KW-1003">Cell membrane</keyword>
<dbReference type="GO" id="GO:0016459">
    <property type="term" value="C:myosin complex"/>
    <property type="evidence" value="ECO:0007669"/>
    <property type="project" value="UniProtKB-KW"/>
</dbReference>
<evidence type="ECO:0000256" key="13">
    <source>
        <dbReference type="SAM" id="MobiDB-lite"/>
    </source>
</evidence>
<feature type="transmembrane region" description="Helical" evidence="14">
    <location>
        <begin position="922"/>
        <end position="942"/>
    </location>
</feature>
<feature type="transmembrane region" description="Helical" evidence="14">
    <location>
        <begin position="1633"/>
        <end position="1659"/>
    </location>
</feature>
<dbReference type="GO" id="GO:0003774">
    <property type="term" value="F:cytoskeletal motor activity"/>
    <property type="evidence" value="ECO:0007669"/>
    <property type="project" value="UniProtKB-UniRule"/>
</dbReference>
<evidence type="ECO:0000256" key="11">
    <source>
        <dbReference type="ARBA" id="ARBA00023180"/>
    </source>
</evidence>
<keyword evidence="11" id="KW-0325">Glycoprotein</keyword>
<proteinExistence type="inferred from homology"/>
<feature type="transmembrane region" description="Helical" evidence="14">
    <location>
        <begin position="1554"/>
        <end position="1574"/>
    </location>
</feature>
<dbReference type="GO" id="GO:0030428">
    <property type="term" value="C:cell septum"/>
    <property type="evidence" value="ECO:0007669"/>
    <property type="project" value="TreeGrafter"/>
</dbReference>
<evidence type="ECO:0000256" key="10">
    <source>
        <dbReference type="ARBA" id="ARBA00023175"/>
    </source>
</evidence>
<keyword evidence="5" id="KW-0808">Transferase</keyword>
<dbReference type="PRINTS" id="PR00193">
    <property type="entry name" value="MYOSINHEAVY"/>
</dbReference>
<evidence type="ECO:0000256" key="8">
    <source>
        <dbReference type="ARBA" id="ARBA00023123"/>
    </source>
</evidence>
<dbReference type="SUPFAM" id="SSF52540">
    <property type="entry name" value="P-loop containing nucleoside triphosphate hydrolases"/>
    <property type="match status" value="1"/>
</dbReference>
<dbReference type="PROSITE" id="PS51998">
    <property type="entry name" value="DEK_C"/>
    <property type="match status" value="1"/>
</dbReference>
<organism evidence="17 18">
    <name type="scientific">Chytriomyces confervae</name>
    <dbReference type="NCBI Taxonomy" id="246404"/>
    <lineage>
        <taxon>Eukaryota</taxon>
        <taxon>Fungi</taxon>
        <taxon>Fungi incertae sedis</taxon>
        <taxon>Chytridiomycota</taxon>
        <taxon>Chytridiomycota incertae sedis</taxon>
        <taxon>Chytridiomycetes</taxon>
        <taxon>Chytridiales</taxon>
        <taxon>Chytriomycetaceae</taxon>
        <taxon>Chytriomyces</taxon>
    </lineage>
</organism>
<evidence type="ECO:0000256" key="12">
    <source>
        <dbReference type="PROSITE-ProRule" id="PRU00782"/>
    </source>
</evidence>
<dbReference type="InterPro" id="IPR027417">
    <property type="entry name" value="P-loop_NTPase"/>
</dbReference>
<keyword evidence="7 14" id="KW-1133">Transmembrane helix</keyword>
<evidence type="ECO:0000313" key="18">
    <source>
        <dbReference type="Proteomes" id="UP000320333"/>
    </source>
</evidence>
<dbReference type="Gene3D" id="3.40.850.10">
    <property type="entry name" value="Kinesin motor domain"/>
    <property type="match status" value="1"/>
</dbReference>
<dbReference type="InterPro" id="IPR036400">
    <property type="entry name" value="Cyt_B5-like_heme/steroid_sf"/>
</dbReference>
<feature type="region of interest" description="Actin-binding" evidence="12">
    <location>
        <begin position="644"/>
        <end position="666"/>
    </location>
</feature>
<dbReference type="GO" id="GO:0006031">
    <property type="term" value="P:chitin biosynthetic process"/>
    <property type="evidence" value="ECO:0007669"/>
    <property type="project" value="TreeGrafter"/>
</dbReference>
<evidence type="ECO:0000259" key="16">
    <source>
        <dbReference type="PROSITE" id="PS51998"/>
    </source>
</evidence>
<dbReference type="InterPro" id="IPR001609">
    <property type="entry name" value="Myosin_head_motor_dom-like"/>
</dbReference>
<feature type="domain" description="DEK-C" evidence="16">
    <location>
        <begin position="1821"/>
        <end position="1876"/>
    </location>
</feature>
<keyword evidence="12" id="KW-0067">ATP-binding</keyword>
<evidence type="ECO:0000256" key="1">
    <source>
        <dbReference type="ARBA" id="ARBA00004651"/>
    </source>
</evidence>
<protein>
    <recommendedName>
        <fullName evidence="2">chitin synthase</fullName>
        <ecNumber evidence="2">2.4.1.16</ecNumber>
    </recommendedName>
</protein>
<evidence type="ECO:0000256" key="4">
    <source>
        <dbReference type="ARBA" id="ARBA00022676"/>
    </source>
</evidence>
<dbReference type="Pfam" id="PF00173">
    <property type="entry name" value="Cyt-b5"/>
    <property type="match status" value="1"/>
</dbReference>